<gene>
    <name evidence="2" type="ORF">O6P43_001260</name>
</gene>
<keyword evidence="1" id="KW-0472">Membrane</keyword>
<keyword evidence="3" id="KW-1185">Reference proteome</keyword>
<dbReference type="KEGG" id="qsa:O6P43_001260"/>
<feature type="transmembrane region" description="Helical" evidence="1">
    <location>
        <begin position="160"/>
        <end position="178"/>
    </location>
</feature>
<keyword evidence="1" id="KW-0812">Transmembrane</keyword>
<accession>A0AAD7QIN6</accession>
<evidence type="ECO:0000313" key="2">
    <source>
        <dbReference type="EMBL" id="KAJ7982093.1"/>
    </source>
</evidence>
<keyword evidence="1" id="KW-1133">Transmembrane helix</keyword>
<protein>
    <submittedName>
        <fullName evidence="2">Exocyst subunit exo70 family protein</fullName>
    </submittedName>
</protein>
<reference evidence="2 3" key="1">
    <citation type="journal article" date="2023" name="Science">
        <title>Elucidation of the pathway for biosynthesis of saponin adjuvants from the soapbark tree.</title>
        <authorList>
            <person name="Reed J."/>
            <person name="Orme A."/>
            <person name="El-Demerdash A."/>
            <person name="Owen C."/>
            <person name="Martin L.B.B."/>
            <person name="Misra R.C."/>
            <person name="Kikuchi S."/>
            <person name="Rejzek M."/>
            <person name="Martin A.C."/>
            <person name="Harkess A."/>
            <person name="Leebens-Mack J."/>
            <person name="Louveau T."/>
            <person name="Stephenson M.J."/>
            <person name="Osbourn A."/>
        </authorList>
    </citation>
    <scope>NUCLEOTIDE SEQUENCE [LARGE SCALE GENOMIC DNA]</scope>
    <source>
        <strain evidence="2">S10</strain>
    </source>
</reference>
<evidence type="ECO:0000313" key="3">
    <source>
        <dbReference type="Proteomes" id="UP001163823"/>
    </source>
</evidence>
<organism evidence="2 3">
    <name type="scientific">Quillaja saponaria</name>
    <name type="common">Soap bark tree</name>
    <dbReference type="NCBI Taxonomy" id="32244"/>
    <lineage>
        <taxon>Eukaryota</taxon>
        <taxon>Viridiplantae</taxon>
        <taxon>Streptophyta</taxon>
        <taxon>Embryophyta</taxon>
        <taxon>Tracheophyta</taxon>
        <taxon>Spermatophyta</taxon>
        <taxon>Magnoliopsida</taxon>
        <taxon>eudicotyledons</taxon>
        <taxon>Gunneridae</taxon>
        <taxon>Pentapetalae</taxon>
        <taxon>rosids</taxon>
        <taxon>fabids</taxon>
        <taxon>Fabales</taxon>
        <taxon>Quillajaceae</taxon>
        <taxon>Quillaja</taxon>
    </lineage>
</organism>
<feature type="transmembrane region" description="Helical" evidence="1">
    <location>
        <begin position="108"/>
        <end position="125"/>
    </location>
</feature>
<proteinExistence type="predicted"/>
<name>A0AAD7QIN6_QUISA</name>
<comment type="caution">
    <text evidence="2">The sequence shown here is derived from an EMBL/GenBank/DDBJ whole genome shotgun (WGS) entry which is preliminary data.</text>
</comment>
<dbReference type="AlphaFoldDB" id="A0AAD7QIN6"/>
<feature type="transmembrane region" description="Helical" evidence="1">
    <location>
        <begin position="76"/>
        <end position="96"/>
    </location>
</feature>
<evidence type="ECO:0000256" key="1">
    <source>
        <dbReference type="SAM" id="Phobius"/>
    </source>
</evidence>
<sequence length="304" mass="33943">MPRITLISYLLVLPIFWRIVGFGSSIVGFTCYALSSSFNELIGGWNPWKLVVYSTVSSLFSVVLLFAKNLGFPKSFLVKAHVTYLVLMISSLYSFYQDKRSTTGKQENKYGTTLSLISSCAFALMSMSLSRLFHMGFDIGVSNFFLGCIMVSFLKLNFKLSIAGAIICYLLTYIRSYSDSQRERQGQFLTDTAGYVEHLVVDIDAGNDGIVSAVGDGSQQELVRGTGVVDDSPVYKLAKLVLTSVFRNTNLDTIWVRRNISMTQIHICPRRIANLYLMNALSCTRGSSHPTHQSPVPIFKYKTK</sequence>
<dbReference type="Proteomes" id="UP001163823">
    <property type="component" value="Chromosome 1"/>
</dbReference>
<dbReference type="EMBL" id="JARAOO010000001">
    <property type="protein sequence ID" value="KAJ7982093.1"/>
    <property type="molecule type" value="Genomic_DNA"/>
</dbReference>
<feature type="transmembrane region" description="Helical" evidence="1">
    <location>
        <begin position="7"/>
        <end position="30"/>
    </location>
</feature>
<feature type="transmembrane region" description="Helical" evidence="1">
    <location>
        <begin position="50"/>
        <end position="67"/>
    </location>
</feature>